<reference evidence="9" key="2">
    <citation type="submission" date="2024-04" db="EMBL/GenBank/DDBJ databases">
        <authorList>
            <person name="Chen Y."/>
            <person name="Shah S."/>
            <person name="Dougan E. K."/>
            <person name="Thang M."/>
            <person name="Chan C."/>
        </authorList>
    </citation>
    <scope>NUCLEOTIDE SEQUENCE [LARGE SCALE GENOMIC DNA]</scope>
</reference>
<keyword evidence="2 6" id="KW-0812">Transmembrane</keyword>
<dbReference type="AlphaFoldDB" id="A0A9P1FW41"/>
<evidence type="ECO:0000256" key="6">
    <source>
        <dbReference type="SAM" id="Phobius"/>
    </source>
</evidence>
<name>A0A9P1FW41_9DINO</name>
<gene>
    <name evidence="8" type="ORF">C1SCF055_LOCUS18664</name>
</gene>
<feature type="compositionally biased region" description="Polar residues" evidence="5">
    <location>
        <begin position="1"/>
        <end position="10"/>
    </location>
</feature>
<dbReference type="InterPro" id="IPR013057">
    <property type="entry name" value="AA_transpt_TM"/>
</dbReference>
<evidence type="ECO:0000256" key="5">
    <source>
        <dbReference type="SAM" id="MobiDB-lite"/>
    </source>
</evidence>
<reference evidence="8" key="1">
    <citation type="submission" date="2022-10" db="EMBL/GenBank/DDBJ databases">
        <authorList>
            <person name="Chen Y."/>
            <person name="Dougan E. K."/>
            <person name="Chan C."/>
            <person name="Rhodes N."/>
            <person name="Thang M."/>
        </authorList>
    </citation>
    <scope>NUCLEOTIDE SEQUENCE</scope>
</reference>
<dbReference type="Pfam" id="PF01490">
    <property type="entry name" value="Aa_trans"/>
    <property type="match status" value="1"/>
</dbReference>
<feature type="transmembrane region" description="Helical" evidence="6">
    <location>
        <begin position="271"/>
        <end position="292"/>
    </location>
</feature>
<dbReference type="EMBL" id="CAMXCT010001633">
    <property type="protein sequence ID" value="CAI3991789.1"/>
    <property type="molecule type" value="Genomic_DNA"/>
</dbReference>
<accession>A0A9P1FW41</accession>
<evidence type="ECO:0000256" key="1">
    <source>
        <dbReference type="ARBA" id="ARBA00004141"/>
    </source>
</evidence>
<dbReference type="EMBL" id="CAMXCT030001633">
    <property type="protein sequence ID" value="CAL4779101.1"/>
    <property type="molecule type" value="Genomic_DNA"/>
</dbReference>
<organism evidence="8">
    <name type="scientific">Cladocopium goreaui</name>
    <dbReference type="NCBI Taxonomy" id="2562237"/>
    <lineage>
        <taxon>Eukaryota</taxon>
        <taxon>Sar</taxon>
        <taxon>Alveolata</taxon>
        <taxon>Dinophyceae</taxon>
        <taxon>Suessiales</taxon>
        <taxon>Symbiodiniaceae</taxon>
        <taxon>Cladocopium</taxon>
    </lineage>
</organism>
<feature type="transmembrane region" description="Helical" evidence="6">
    <location>
        <begin position="110"/>
        <end position="128"/>
    </location>
</feature>
<comment type="caution">
    <text evidence="8">The sequence shown here is derived from an EMBL/GenBank/DDBJ whole genome shotgun (WGS) entry which is preliminary data.</text>
</comment>
<dbReference type="PANTHER" id="PTHR22950">
    <property type="entry name" value="AMINO ACID TRANSPORTER"/>
    <property type="match status" value="1"/>
</dbReference>
<evidence type="ECO:0000256" key="3">
    <source>
        <dbReference type="ARBA" id="ARBA00022989"/>
    </source>
</evidence>
<keyword evidence="11" id="KW-1185">Reference proteome</keyword>
<dbReference type="GO" id="GO:0015179">
    <property type="term" value="F:L-amino acid transmembrane transporter activity"/>
    <property type="evidence" value="ECO:0007669"/>
    <property type="project" value="TreeGrafter"/>
</dbReference>
<evidence type="ECO:0000256" key="2">
    <source>
        <dbReference type="ARBA" id="ARBA00022692"/>
    </source>
</evidence>
<sequence length="322" mass="34446">MASFEVSQEPNGEAGAGANRPCAGRRASAGDDVPRKTVMDKMRRASMAAYLAEAQGVKSLDSDGSTGSSPSASFKEREGITRKEAWSNMVLALIGVMVCLLPNIMSKSGYLLAPLLLLLASLVVIRMGKLICEACELVEETRGSAPGSVKSYEDLAKAVGMYKILLVSKNTVILATVLVAEKFLIDALSGLLPKPMKLSKSVLRWFFIFPAVCLMALLKDLTQLSKYAWVGLVGMTVQLFGLVGGCLLGCFTERDRSYSMLPPEGSTIPGMAGITLSAFIFAFAILATVPSVRAQMQKPQEMPQALRDAIGFTVILYEAGIT</sequence>
<dbReference type="GO" id="GO:0016020">
    <property type="term" value="C:membrane"/>
    <property type="evidence" value="ECO:0007669"/>
    <property type="project" value="UniProtKB-SubCell"/>
</dbReference>
<evidence type="ECO:0000259" key="7">
    <source>
        <dbReference type="Pfam" id="PF01490"/>
    </source>
</evidence>
<protein>
    <submittedName>
        <fullName evidence="10">Amino acid transporter transmembrane domain-containing protein</fullName>
    </submittedName>
</protein>
<comment type="subcellular location">
    <subcellularLocation>
        <location evidence="1">Membrane</location>
        <topology evidence="1">Multi-pass membrane protein</topology>
    </subcellularLocation>
</comment>
<feature type="region of interest" description="Disordered" evidence="5">
    <location>
        <begin position="1"/>
        <end position="36"/>
    </location>
</feature>
<keyword evidence="4 6" id="KW-0472">Membrane</keyword>
<feature type="transmembrane region" description="Helical" evidence="6">
    <location>
        <begin position="202"/>
        <end position="218"/>
    </location>
</feature>
<evidence type="ECO:0000313" key="9">
    <source>
        <dbReference type="EMBL" id="CAL1145164.1"/>
    </source>
</evidence>
<dbReference type="EMBL" id="CAMXCT020001633">
    <property type="protein sequence ID" value="CAL1145164.1"/>
    <property type="molecule type" value="Genomic_DNA"/>
</dbReference>
<feature type="transmembrane region" description="Helical" evidence="6">
    <location>
        <begin position="227"/>
        <end position="251"/>
    </location>
</feature>
<proteinExistence type="predicted"/>
<feature type="domain" description="Amino acid transporter transmembrane" evidence="7">
    <location>
        <begin position="80"/>
        <end position="317"/>
    </location>
</feature>
<keyword evidence="3 6" id="KW-1133">Transmembrane helix</keyword>
<evidence type="ECO:0000313" key="10">
    <source>
        <dbReference type="EMBL" id="CAL4779101.1"/>
    </source>
</evidence>
<evidence type="ECO:0000256" key="4">
    <source>
        <dbReference type="ARBA" id="ARBA00023136"/>
    </source>
</evidence>
<feature type="transmembrane region" description="Helical" evidence="6">
    <location>
        <begin position="85"/>
        <end position="104"/>
    </location>
</feature>
<evidence type="ECO:0000313" key="11">
    <source>
        <dbReference type="Proteomes" id="UP001152797"/>
    </source>
</evidence>
<dbReference type="Proteomes" id="UP001152797">
    <property type="component" value="Unassembled WGS sequence"/>
</dbReference>
<evidence type="ECO:0000313" key="8">
    <source>
        <dbReference type="EMBL" id="CAI3991789.1"/>
    </source>
</evidence>